<evidence type="ECO:0000256" key="4">
    <source>
        <dbReference type="ARBA" id="ARBA00023098"/>
    </source>
</evidence>
<evidence type="ECO:0000256" key="3">
    <source>
        <dbReference type="ARBA" id="ARBA00022963"/>
    </source>
</evidence>
<evidence type="ECO:0000256" key="2">
    <source>
        <dbReference type="ARBA" id="ARBA00022946"/>
    </source>
</evidence>
<dbReference type="Pfam" id="PF01764">
    <property type="entry name" value="Lipase_3"/>
    <property type="match status" value="1"/>
</dbReference>
<protein>
    <submittedName>
        <fullName evidence="6">Lipase family protein</fullName>
    </submittedName>
</protein>
<dbReference type="PANTHER" id="PTHR31403:SF7">
    <property type="entry name" value="PHOSPHOLIPASE A1-IGAMMA3, CHLOROPLASTIC"/>
    <property type="match status" value="1"/>
</dbReference>
<dbReference type="EMBL" id="CP073041">
    <property type="protein sequence ID" value="UXE61168.1"/>
    <property type="molecule type" value="Genomic_DNA"/>
</dbReference>
<evidence type="ECO:0000313" key="6">
    <source>
        <dbReference type="EMBL" id="UXE61168.1"/>
    </source>
</evidence>
<dbReference type="Proteomes" id="UP001065613">
    <property type="component" value="Chromosome"/>
</dbReference>
<dbReference type="CDD" id="cd00519">
    <property type="entry name" value="Lipase_3"/>
    <property type="match status" value="1"/>
</dbReference>
<keyword evidence="3" id="KW-0442">Lipid degradation</keyword>
<sequence>MSEKALSEKALDYLRKWNSEAQIASISPIFRNIIETLVNEPHMKPIGNIEDFDTAKLLCTLQDRTRIKMFTNPKGVDHLFLADSQGRIIFGSYSLEEFFLKNHNEELTKAIELIAEQKPEINLYNPGEKYINLPVHKMTIPEGFDRYRAMELGNLVRIAYNDYDNSQKQALYLKEGDTILTRKAEMIVNPITQYWINSSENSNKTDFYKYKVIKILKAKEIDKAHNFGFILEQESEQTNEKTYFVVLRGTISPFEWLKDAKFKLVPPCFEIKGQDNDRVKISEGFNDIYKSKADGDDLSINDTIQNFLNKLAKEGDGQKKKIYVTGHSLGAALATLSTLHIAENNFSPTLYAFAFPRVGNLKFAQRFSEKVVYAQAFRIANCEDLVNGLPTGTITELTGPEMKKEKDPNDFLTGIIEML</sequence>
<dbReference type="KEGG" id="wna:KA717_38260"/>
<dbReference type="InterPro" id="IPR002921">
    <property type="entry name" value="Fungal_lipase-type"/>
</dbReference>
<keyword evidence="2" id="KW-0809">Transit peptide</keyword>
<reference evidence="6" key="1">
    <citation type="submission" date="2021-04" db="EMBL/GenBank/DDBJ databases">
        <title>Genome sequence of Woronichinia naegeliana from Washington state freshwater lake bloom.</title>
        <authorList>
            <person name="Dreher T.W."/>
        </authorList>
    </citation>
    <scope>NUCLEOTIDE SEQUENCE</scope>
    <source>
        <strain evidence="6">WA131</strain>
    </source>
</reference>
<name>A0A977PWG1_9CYAN</name>
<dbReference type="SUPFAM" id="SSF53474">
    <property type="entry name" value="alpha/beta-Hydrolases"/>
    <property type="match status" value="1"/>
</dbReference>
<dbReference type="GO" id="GO:0004620">
    <property type="term" value="F:phospholipase activity"/>
    <property type="evidence" value="ECO:0007669"/>
    <property type="project" value="UniProtKB-ARBA"/>
</dbReference>
<dbReference type="AlphaFoldDB" id="A0A977PWG1"/>
<evidence type="ECO:0000259" key="5">
    <source>
        <dbReference type="Pfam" id="PF01764"/>
    </source>
</evidence>
<evidence type="ECO:0000256" key="1">
    <source>
        <dbReference type="ARBA" id="ARBA00022801"/>
    </source>
</evidence>
<organism evidence="6">
    <name type="scientific">Woronichinia naegeliana WA131</name>
    <dbReference type="NCBI Taxonomy" id="2824559"/>
    <lineage>
        <taxon>Bacteria</taxon>
        <taxon>Bacillati</taxon>
        <taxon>Cyanobacteriota</taxon>
        <taxon>Cyanophyceae</taxon>
        <taxon>Synechococcales</taxon>
        <taxon>Coelosphaeriaceae</taxon>
        <taxon>Woronichinia</taxon>
    </lineage>
</organism>
<keyword evidence="4" id="KW-0443">Lipid metabolism</keyword>
<dbReference type="InterPro" id="IPR029058">
    <property type="entry name" value="AB_hydrolase_fold"/>
</dbReference>
<proteinExistence type="predicted"/>
<dbReference type="GO" id="GO:0016042">
    <property type="term" value="P:lipid catabolic process"/>
    <property type="evidence" value="ECO:0007669"/>
    <property type="project" value="UniProtKB-KW"/>
</dbReference>
<dbReference type="PANTHER" id="PTHR31403">
    <property type="entry name" value="PHOSPHOLIPASE A1-IBETA2, CHLOROPLASTIC"/>
    <property type="match status" value="1"/>
</dbReference>
<keyword evidence="1" id="KW-0378">Hydrolase</keyword>
<feature type="domain" description="Fungal lipase-type" evidence="5">
    <location>
        <begin position="244"/>
        <end position="391"/>
    </location>
</feature>
<gene>
    <name evidence="6" type="ORF">KA717_38260</name>
</gene>
<accession>A0A977PWG1</accession>
<dbReference type="Gene3D" id="3.40.50.1820">
    <property type="entry name" value="alpha/beta hydrolase"/>
    <property type="match status" value="1"/>
</dbReference>